<dbReference type="InterPro" id="IPR045508">
    <property type="entry name" value="DUF6482"/>
</dbReference>
<keyword evidence="3" id="KW-1185">Reference proteome</keyword>
<dbReference type="KEGG" id="smaa:IT774_16440"/>
<dbReference type="AlphaFoldDB" id="A0A7S9DX91"/>
<dbReference type="Proteomes" id="UP000595095">
    <property type="component" value="Chromosome"/>
</dbReference>
<dbReference type="RefSeq" id="WP_195810725.1">
    <property type="nucleotide sequence ID" value="NZ_CP064795.1"/>
</dbReference>
<gene>
    <name evidence="2" type="ORF">IT774_16440</name>
</gene>
<proteinExistence type="predicted"/>
<evidence type="ECO:0000313" key="2">
    <source>
        <dbReference type="EMBL" id="QPG05639.1"/>
    </source>
</evidence>
<feature type="region of interest" description="Disordered" evidence="1">
    <location>
        <begin position="86"/>
        <end position="105"/>
    </location>
</feature>
<reference evidence="2 3" key="1">
    <citation type="submission" date="2020-11" db="EMBL/GenBank/DDBJ databases">
        <title>Complete genome sequence for Salinimonas sp. strain G2-b.</title>
        <authorList>
            <person name="Park S.-J."/>
        </authorList>
    </citation>
    <scope>NUCLEOTIDE SEQUENCE [LARGE SCALE GENOMIC DNA]</scope>
    <source>
        <strain evidence="2 3">G2-b</strain>
    </source>
</reference>
<organism evidence="2 3">
    <name type="scientific">Salinimonas marina</name>
    <dbReference type="NCBI Taxonomy" id="2785918"/>
    <lineage>
        <taxon>Bacteria</taxon>
        <taxon>Pseudomonadati</taxon>
        <taxon>Pseudomonadota</taxon>
        <taxon>Gammaproteobacteria</taxon>
        <taxon>Alteromonadales</taxon>
        <taxon>Alteromonadaceae</taxon>
        <taxon>Alteromonas/Salinimonas group</taxon>
        <taxon>Salinimonas</taxon>
    </lineage>
</organism>
<dbReference type="Pfam" id="PF20090">
    <property type="entry name" value="DUF6482"/>
    <property type="match status" value="1"/>
</dbReference>
<evidence type="ECO:0000313" key="3">
    <source>
        <dbReference type="Proteomes" id="UP000595095"/>
    </source>
</evidence>
<name>A0A7S9DX91_9ALTE</name>
<protein>
    <submittedName>
        <fullName evidence="2">NADH-quinone reductase</fullName>
    </submittedName>
</protein>
<accession>A0A7S9DX91</accession>
<evidence type="ECO:0000256" key="1">
    <source>
        <dbReference type="SAM" id="MobiDB-lite"/>
    </source>
</evidence>
<sequence>MDKFFFNEVTDSSTDIDRLEVQSFEMNVYILKLTIGEKTGIVFDKDKDRPKRFNNAAEIRQAFSHCHVKEAVMTYDSPYEEMVGEPEKVDSEMSMPFSMTTDGKQ</sequence>
<dbReference type="EMBL" id="CP064795">
    <property type="protein sequence ID" value="QPG05639.1"/>
    <property type="molecule type" value="Genomic_DNA"/>
</dbReference>